<accession>A0A6J8E8L5</accession>
<dbReference type="OrthoDB" id="6068924at2759"/>
<reference evidence="5 6" key="1">
    <citation type="submission" date="2020-06" db="EMBL/GenBank/DDBJ databases">
        <authorList>
            <person name="Li R."/>
            <person name="Bekaert M."/>
        </authorList>
    </citation>
    <scope>NUCLEOTIDE SEQUENCE [LARGE SCALE GENOMIC DNA]</scope>
    <source>
        <strain evidence="6">wild</strain>
    </source>
</reference>
<evidence type="ECO:0000256" key="1">
    <source>
        <dbReference type="ARBA" id="ARBA00022729"/>
    </source>
</evidence>
<feature type="region of interest" description="Disordered" evidence="3">
    <location>
        <begin position="55"/>
        <end position="88"/>
    </location>
</feature>
<evidence type="ECO:0000313" key="5">
    <source>
        <dbReference type="EMBL" id="CAC5417139.1"/>
    </source>
</evidence>
<keyword evidence="1" id="KW-0732">Signal</keyword>
<feature type="domain" description="Ig-like" evidence="4">
    <location>
        <begin position="954"/>
        <end position="1050"/>
    </location>
</feature>
<feature type="domain" description="Ig-like" evidence="4">
    <location>
        <begin position="410"/>
        <end position="504"/>
    </location>
</feature>
<keyword evidence="6" id="KW-1185">Reference proteome</keyword>
<sequence>MYMNEYIEDGVKEIEEINNVCDVFRSLRMESIPEIDASPTVDSEDKNKHVCLKEQKEQHNLDRSQTHPKQLVQTGEEGEESLSGYGWSHDPSEVVQYSNISEGKKLAIAGSTEDRQASVNTSGEHPGRILSETSLNPETFLVQENSDNSALPTQNADRYPTVLSEDTGTITNTYGYNTESISKKKWKAQIRPLLKAVIEAVLRIQAIKIFVLDVEQTFIASNKWLQFSEAIGYDMSVERKKIGSEPKQFYKLLNEWLNVMKETERNPIPYLKWALEEVDEKDLVTKLTQKFGSTHDIHDDDMDQLQTQLTSRDFSNSVKPNTNDNHINIQAATVVMGDRNVVTKGEARTAHDFDRQMTKQDSKESLSKYYPNNLSSNVVDEPGKTMGAFCPLVDCSNGTSGAHVRMVDGRQVVYSVAEQSAVVGETHVINVTIDEKYRPDHTIWRWKQNKEEVYTKIKIHSPKYNVGNMKTPSLTINDVQKTDRGYYMCQAVNATGSINSKDIFLEISGEIPKSIVKVEENAIFGTTVILDCEIISSPDVKSLTWLKNGDEIKKTANVTKYSGGTTHQPSLTIRNVDDTDKAEYICKVTNLVGTGTSNSVTFNIIGKPTIHLSYQSTVLRGKKSVLDCSVTSTIQITSIQWYKDDQKFLPSSVLFSGGSIEEPSLTLYNFSKLHEGKYRCEVSNEAGTVSSDDAVIEIGDIPVISLTSLNYTVQAAGIVTLRCQVAGNPKPEIQWYRLIDGEKKIIKESLNWSEKVTVEGEIPRITLNSDSSVLHGKAITIVCLLESNIQSLIWFKNDCELSLDNKHFIGGTLDSPHLTITAVSKSDEGRYTCKGTNQFGTTISNIISIMVIFDTPQVTIDESNITTEAGASVQFKCKIISEPLIKRINWYRIGNGKSTQISNSERHTGGSVDWPCLSIWNVNLNDSGIYFCEVENIAGVGRSKNIHLEIKGAPPVISIPPNLEVLENQPVKLICKLKSGLPVQSLIWYKEVDGRQREIYENGIKYQGGNSCIPELTILQSDKTDTGFYICRVANSIGKTSSEKCFLQVSYKPVITVPLEKNVMDSQSVHIDCTVDAKPNIDSLQWYRINDGQFIELQQTSKHYTGGNIRNPSLSIVNIGKDDEGSYRCRASNSVGECLSDECQLKVSSKPKVLIEHNTISCTIGQSISIECRVQADPAVKHVQWLKKDIGKQGRLKQLKQTKNETFEHSIKPSLTIRDVQLLDSGHYFCEATNIAGTTKSEPIVLDVTTYISDPNIIILAYMVDRCSVSRFKENIIDLSNEMNNIHIADFIIEEDVDQKYLDTLDRKIQSSKIVFLLLSKGFVLKAWPEVSKIANLAGGLYSRKPPVVPVYLEQSISLPMGLRSVQCLYFYREDTAYRKALGKLLQGLF</sequence>
<feature type="domain" description="Ig-like" evidence="4">
    <location>
        <begin position="1053"/>
        <end position="1140"/>
    </location>
</feature>
<proteinExistence type="predicted"/>
<dbReference type="PANTHER" id="PTHR45080:SF8">
    <property type="entry name" value="IG-LIKE DOMAIN-CONTAINING PROTEIN"/>
    <property type="match status" value="1"/>
</dbReference>
<feature type="compositionally biased region" description="Basic and acidic residues" evidence="3">
    <location>
        <begin position="55"/>
        <end position="65"/>
    </location>
</feature>
<feature type="domain" description="Ig-like" evidence="4">
    <location>
        <begin position="512"/>
        <end position="603"/>
    </location>
</feature>
<dbReference type="GO" id="GO:0007156">
    <property type="term" value="P:homophilic cell adhesion via plasma membrane adhesion molecules"/>
    <property type="evidence" value="ECO:0007669"/>
    <property type="project" value="TreeGrafter"/>
</dbReference>
<dbReference type="Pfam" id="PF13927">
    <property type="entry name" value="Ig_3"/>
    <property type="match status" value="6"/>
</dbReference>
<dbReference type="GO" id="GO:0005886">
    <property type="term" value="C:plasma membrane"/>
    <property type="evidence" value="ECO:0007669"/>
    <property type="project" value="TreeGrafter"/>
</dbReference>
<evidence type="ECO:0000256" key="3">
    <source>
        <dbReference type="SAM" id="MobiDB-lite"/>
    </source>
</evidence>
<dbReference type="PROSITE" id="PS50835">
    <property type="entry name" value="IG_LIKE"/>
    <property type="match status" value="9"/>
</dbReference>
<evidence type="ECO:0000256" key="2">
    <source>
        <dbReference type="ARBA" id="ARBA00023157"/>
    </source>
</evidence>
<dbReference type="Pfam" id="PF07679">
    <property type="entry name" value="I-set"/>
    <property type="match status" value="2"/>
</dbReference>
<dbReference type="SUPFAM" id="SSF48726">
    <property type="entry name" value="Immunoglobulin"/>
    <property type="match status" value="8"/>
</dbReference>
<keyword evidence="2" id="KW-1015">Disulfide bond</keyword>
<dbReference type="InterPro" id="IPR013783">
    <property type="entry name" value="Ig-like_fold"/>
</dbReference>
<dbReference type="GO" id="GO:0050808">
    <property type="term" value="P:synapse organization"/>
    <property type="evidence" value="ECO:0007669"/>
    <property type="project" value="TreeGrafter"/>
</dbReference>
<feature type="domain" description="Ig-like" evidence="4">
    <location>
        <begin position="856"/>
        <end position="947"/>
    </location>
</feature>
<feature type="domain" description="Ig-like" evidence="4">
    <location>
        <begin position="702"/>
        <end position="737"/>
    </location>
</feature>
<dbReference type="Gene3D" id="2.60.40.10">
    <property type="entry name" value="Immunoglobulins"/>
    <property type="match status" value="9"/>
</dbReference>
<dbReference type="InterPro" id="IPR013098">
    <property type="entry name" value="Ig_I-set"/>
</dbReference>
<dbReference type="InterPro" id="IPR007110">
    <property type="entry name" value="Ig-like_dom"/>
</dbReference>
<dbReference type="PANTHER" id="PTHR45080">
    <property type="entry name" value="CONTACTIN 5"/>
    <property type="match status" value="1"/>
</dbReference>
<dbReference type="Gene3D" id="3.40.50.10140">
    <property type="entry name" value="Toll/interleukin-1 receptor homology (TIR) domain"/>
    <property type="match status" value="1"/>
</dbReference>
<dbReference type="EMBL" id="CACVKT020008728">
    <property type="protein sequence ID" value="CAC5417139.1"/>
    <property type="molecule type" value="Genomic_DNA"/>
</dbReference>
<feature type="region of interest" description="Disordered" evidence="3">
    <location>
        <begin position="111"/>
        <end position="135"/>
    </location>
</feature>
<dbReference type="InterPro" id="IPR035897">
    <property type="entry name" value="Toll_tir_struct_dom_sf"/>
</dbReference>
<gene>
    <name evidence="5" type="ORF">MCOR_49687</name>
</gene>
<dbReference type="InterPro" id="IPR050958">
    <property type="entry name" value="Cell_Adh-Cytoskel_Orgn"/>
</dbReference>
<dbReference type="InterPro" id="IPR003599">
    <property type="entry name" value="Ig_sub"/>
</dbReference>
<dbReference type="GO" id="GO:0043025">
    <property type="term" value="C:neuronal cell body"/>
    <property type="evidence" value="ECO:0007669"/>
    <property type="project" value="TreeGrafter"/>
</dbReference>
<evidence type="ECO:0000259" key="4">
    <source>
        <dbReference type="PROSITE" id="PS50835"/>
    </source>
</evidence>
<dbReference type="InterPro" id="IPR003598">
    <property type="entry name" value="Ig_sub2"/>
</dbReference>
<dbReference type="GO" id="GO:0008046">
    <property type="term" value="F:axon guidance receptor activity"/>
    <property type="evidence" value="ECO:0007669"/>
    <property type="project" value="TreeGrafter"/>
</dbReference>
<dbReference type="InterPro" id="IPR036179">
    <property type="entry name" value="Ig-like_dom_sf"/>
</dbReference>
<dbReference type="Proteomes" id="UP000507470">
    <property type="component" value="Unassembled WGS sequence"/>
</dbReference>
<dbReference type="SMART" id="SM00406">
    <property type="entry name" value="IGv"/>
    <property type="match status" value="4"/>
</dbReference>
<dbReference type="InterPro" id="IPR013106">
    <property type="entry name" value="Ig_V-set"/>
</dbReference>
<name>A0A6J8E8L5_MYTCO</name>
<organism evidence="5 6">
    <name type="scientific">Mytilus coruscus</name>
    <name type="common">Sea mussel</name>
    <dbReference type="NCBI Taxonomy" id="42192"/>
    <lineage>
        <taxon>Eukaryota</taxon>
        <taxon>Metazoa</taxon>
        <taxon>Spiralia</taxon>
        <taxon>Lophotrochozoa</taxon>
        <taxon>Mollusca</taxon>
        <taxon>Bivalvia</taxon>
        <taxon>Autobranchia</taxon>
        <taxon>Pteriomorphia</taxon>
        <taxon>Mytilida</taxon>
        <taxon>Mytiloidea</taxon>
        <taxon>Mytilidae</taxon>
        <taxon>Mytilinae</taxon>
        <taxon>Mytilus</taxon>
    </lineage>
</organism>
<protein>
    <submittedName>
        <fullName evidence="5">HMCN</fullName>
    </submittedName>
</protein>
<dbReference type="GO" id="GO:0030424">
    <property type="term" value="C:axon"/>
    <property type="evidence" value="ECO:0007669"/>
    <property type="project" value="TreeGrafter"/>
</dbReference>
<feature type="domain" description="Ig-like" evidence="4">
    <location>
        <begin position="608"/>
        <end position="697"/>
    </location>
</feature>
<feature type="domain" description="Ig-like" evidence="4">
    <location>
        <begin position="1151"/>
        <end position="1245"/>
    </location>
</feature>
<dbReference type="CDD" id="cd00096">
    <property type="entry name" value="Ig"/>
    <property type="match status" value="4"/>
</dbReference>
<dbReference type="SMART" id="SM00408">
    <property type="entry name" value="IGc2"/>
    <property type="match status" value="8"/>
</dbReference>
<dbReference type="SMART" id="SM00409">
    <property type="entry name" value="IG"/>
    <property type="match status" value="8"/>
</dbReference>
<feature type="domain" description="Ig-like" evidence="4">
    <location>
        <begin position="763"/>
        <end position="844"/>
    </location>
</feature>
<evidence type="ECO:0000313" key="6">
    <source>
        <dbReference type="Proteomes" id="UP000507470"/>
    </source>
</evidence>